<dbReference type="AlphaFoldDB" id="A0A3D9EGD6"/>
<evidence type="ECO:0000256" key="1">
    <source>
        <dbReference type="SAM" id="MobiDB-lite"/>
    </source>
</evidence>
<feature type="compositionally biased region" description="Pro residues" evidence="1">
    <location>
        <begin position="109"/>
        <end position="122"/>
    </location>
</feature>
<evidence type="ECO:0000313" key="2">
    <source>
        <dbReference type="EMBL" id="RED02056.1"/>
    </source>
</evidence>
<dbReference type="EMBL" id="QRDL01000005">
    <property type="protein sequence ID" value="RED02056.1"/>
    <property type="molecule type" value="Genomic_DNA"/>
</dbReference>
<accession>A0A3D9EGD6</accession>
<comment type="caution">
    <text evidence="2">The sequence shown here is derived from an EMBL/GenBank/DDBJ whole genome shotgun (WGS) entry which is preliminary data.</text>
</comment>
<sequence>MIKIPGHLAIRTIQGRNGAFNVGRLSTSIGEFVIKDAVLEQHVEGKYRGEFVITEIRASSYSTGGRLVIEIRARLDSMVLEDLDTLTAYDNAQIDAQSPDPLDEEQPVAAPPPKARPQPSRPARPASAPVAPADDNAPFGMPASPASTQLTPEPDVDEADQELFGTVWPLGETVRLDSTVDRQRLRQQCHRLGELGYNMDFKSQAWNRAA</sequence>
<protein>
    <submittedName>
        <fullName evidence="2">Uncharacterized protein DUF3275</fullName>
    </submittedName>
</protein>
<proteinExistence type="predicted"/>
<gene>
    <name evidence="2" type="ORF">DFO60_3681</name>
</gene>
<name>A0A3D9EGD6_ECTOL</name>
<feature type="compositionally biased region" description="Low complexity" evidence="1">
    <location>
        <begin position="123"/>
        <end position="138"/>
    </location>
</feature>
<dbReference type="Pfam" id="PF11679">
    <property type="entry name" value="DUF3275"/>
    <property type="match status" value="1"/>
</dbReference>
<dbReference type="RefSeq" id="WP_058783968.1">
    <property type="nucleotide sequence ID" value="NZ_QRDL01000005.1"/>
</dbReference>
<reference evidence="2 3" key="1">
    <citation type="submission" date="2018-07" db="EMBL/GenBank/DDBJ databases">
        <title>Genome sequencing of rice bacterial endophytes.</title>
        <authorList>
            <person name="Venturi V."/>
        </authorList>
    </citation>
    <scope>NUCLEOTIDE SEQUENCE [LARGE SCALE GENOMIC DNA]</scope>
    <source>
        <strain evidence="2 3">AG1002</strain>
    </source>
</reference>
<organism evidence="2 3">
    <name type="scientific">Ectopseudomonas oleovorans</name>
    <name type="common">Pseudomonas oleovorans</name>
    <dbReference type="NCBI Taxonomy" id="301"/>
    <lineage>
        <taxon>Bacteria</taxon>
        <taxon>Pseudomonadati</taxon>
        <taxon>Pseudomonadota</taxon>
        <taxon>Gammaproteobacteria</taxon>
        <taxon>Pseudomonadales</taxon>
        <taxon>Pseudomonadaceae</taxon>
        <taxon>Ectopseudomonas</taxon>
    </lineage>
</organism>
<dbReference type="InterPro" id="IPR021693">
    <property type="entry name" value="DUF3275"/>
</dbReference>
<dbReference type="Proteomes" id="UP000256988">
    <property type="component" value="Unassembled WGS sequence"/>
</dbReference>
<feature type="region of interest" description="Disordered" evidence="1">
    <location>
        <begin position="95"/>
        <end position="156"/>
    </location>
</feature>
<evidence type="ECO:0000313" key="3">
    <source>
        <dbReference type="Proteomes" id="UP000256988"/>
    </source>
</evidence>